<name>A0A3L8RYD7_CHLGU</name>
<dbReference type="AlphaFoldDB" id="A0A3L8RYD7"/>
<evidence type="ECO:0000313" key="2">
    <source>
        <dbReference type="Proteomes" id="UP000276834"/>
    </source>
</evidence>
<protein>
    <submittedName>
        <fullName evidence="1">Uncharacterized protein</fullName>
    </submittedName>
</protein>
<evidence type="ECO:0000313" key="1">
    <source>
        <dbReference type="EMBL" id="RLV89647.1"/>
    </source>
</evidence>
<sequence length="351" mass="38887">MVSGERHVWQVTYSSAGEQGQSALLLLHSSLQKLLRHTHQPAGLTVNAISVKLTKDVFLVPTLTTCGGFMTNFRFSPATMSGFFSRMMLKTLLSNCKRRDSHPHSGVNHAAAMHRNHSMSNWFHVCFLLDLPSLLGQQESCLHGIQQKWLTHFHEDALQDSEEVFIVSHVAIRFSRLKPEIQKRQKASGNSLNAAFRSRGRTRRSSGGGAIASLYSLFQSIPACPRPSNTSHAVPTSTYPKGGHMDTFLGHFEYNIMLNIIAITESIVNDMYSLSRMRQLKLPESLAQKGKPCAPQLSDVSQPQVCSHSSSEKLLRALLSQTTKAKESSLCSEVPLGLGLEILEFPGIFLM</sequence>
<accession>A0A3L8RYD7</accession>
<organism evidence="1 2">
    <name type="scientific">Chloebia gouldiae</name>
    <name type="common">Gouldian finch</name>
    <name type="synonym">Erythrura gouldiae</name>
    <dbReference type="NCBI Taxonomy" id="44316"/>
    <lineage>
        <taxon>Eukaryota</taxon>
        <taxon>Metazoa</taxon>
        <taxon>Chordata</taxon>
        <taxon>Craniata</taxon>
        <taxon>Vertebrata</taxon>
        <taxon>Euteleostomi</taxon>
        <taxon>Archelosauria</taxon>
        <taxon>Archosauria</taxon>
        <taxon>Dinosauria</taxon>
        <taxon>Saurischia</taxon>
        <taxon>Theropoda</taxon>
        <taxon>Coelurosauria</taxon>
        <taxon>Aves</taxon>
        <taxon>Neognathae</taxon>
        <taxon>Neoaves</taxon>
        <taxon>Telluraves</taxon>
        <taxon>Australaves</taxon>
        <taxon>Passeriformes</taxon>
        <taxon>Passeroidea</taxon>
        <taxon>Passeridae</taxon>
        <taxon>Chloebia</taxon>
    </lineage>
</organism>
<proteinExistence type="predicted"/>
<dbReference type="OrthoDB" id="10662188at2759"/>
<dbReference type="EMBL" id="QUSF01000141">
    <property type="protein sequence ID" value="RLV89647.1"/>
    <property type="molecule type" value="Genomic_DNA"/>
</dbReference>
<reference evidence="1 2" key="1">
    <citation type="journal article" date="2018" name="Proc. R. Soc. B">
        <title>A non-coding region near Follistatin controls head colour polymorphism in the Gouldian finch.</title>
        <authorList>
            <person name="Toomey M.B."/>
            <person name="Marques C.I."/>
            <person name="Andrade P."/>
            <person name="Araujo P.M."/>
            <person name="Sabatino S."/>
            <person name="Gazda M.A."/>
            <person name="Afonso S."/>
            <person name="Lopes R.J."/>
            <person name="Corbo J.C."/>
            <person name="Carneiro M."/>
        </authorList>
    </citation>
    <scope>NUCLEOTIDE SEQUENCE [LARGE SCALE GENOMIC DNA]</scope>
    <source>
        <strain evidence="1">Red01</strain>
        <tissue evidence="1">Muscle</tissue>
    </source>
</reference>
<keyword evidence="2" id="KW-1185">Reference proteome</keyword>
<dbReference type="Proteomes" id="UP000276834">
    <property type="component" value="Unassembled WGS sequence"/>
</dbReference>
<gene>
    <name evidence="1" type="ORF">DV515_00014768</name>
</gene>
<comment type="caution">
    <text evidence="1">The sequence shown here is derived from an EMBL/GenBank/DDBJ whole genome shotgun (WGS) entry which is preliminary data.</text>
</comment>